<dbReference type="Pfam" id="PF23679">
    <property type="entry name" value="UPA-FIIND"/>
    <property type="match status" value="1"/>
</dbReference>
<keyword evidence="8" id="KW-1185">Reference proteome</keyword>
<evidence type="ECO:0000259" key="6">
    <source>
        <dbReference type="PROSITE" id="PS51830"/>
    </source>
</evidence>
<proteinExistence type="predicted"/>
<dbReference type="PANTHER" id="PTHR46985">
    <property type="entry name" value="NACHT, LRR AND PYD DOMAINS-CONTAINING PROTEIN 1"/>
    <property type="match status" value="1"/>
</dbReference>
<dbReference type="EMBL" id="QNUK01000271">
    <property type="protein sequence ID" value="KAF5896572.1"/>
    <property type="molecule type" value="Genomic_DNA"/>
</dbReference>
<evidence type="ECO:0000256" key="4">
    <source>
        <dbReference type="ARBA" id="ARBA00022859"/>
    </source>
</evidence>
<evidence type="ECO:0000313" key="8">
    <source>
        <dbReference type="Proteomes" id="UP000727407"/>
    </source>
</evidence>
<dbReference type="GO" id="GO:0005829">
    <property type="term" value="C:cytosol"/>
    <property type="evidence" value="ECO:0007669"/>
    <property type="project" value="UniProtKB-SubCell"/>
</dbReference>
<dbReference type="PANTHER" id="PTHR46985:SF2">
    <property type="entry name" value="APOPTOSIS-ASSOCIATED SPECK-LIKE PROTEIN CONTAINING A CARD"/>
    <property type="match status" value="1"/>
</dbReference>
<dbReference type="Pfam" id="PF13553">
    <property type="entry name" value="FIIND"/>
    <property type="match status" value="1"/>
</dbReference>
<accession>A0A8J4UK68</accession>
<keyword evidence="2" id="KW-0963">Cytoplasm</keyword>
<feature type="domain" description="FIIND" evidence="6">
    <location>
        <begin position="185"/>
        <end position="465"/>
    </location>
</feature>
<dbReference type="PROSITE" id="PS51830">
    <property type="entry name" value="FIIND"/>
    <property type="match status" value="1"/>
</dbReference>
<protein>
    <submittedName>
        <fullName evidence="7">NACHT, LRR and PYD domains-containing protein 1b allele 2-like</fullName>
    </submittedName>
</protein>
<gene>
    <name evidence="7" type="ORF">DAT39_013699</name>
</gene>
<organism evidence="7 8">
    <name type="scientific">Clarias magur</name>
    <name type="common">Asian catfish</name>
    <name type="synonym">Macropteronotus magur</name>
    <dbReference type="NCBI Taxonomy" id="1594786"/>
    <lineage>
        <taxon>Eukaryota</taxon>
        <taxon>Metazoa</taxon>
        <taxon>Chordata</taxon>
        <taxon>Craniata</taxon>
        <taxon>Vertebrata</taxon>
        <taxon>Euteleostomi</taxon>
        <taxon>Actinopterygii</taxon>
        <taxon>Neopterygii</taxon>
        <taxon>Teleostei</taxon>
        <taxon>Ostariophysi</taxon>
        <taxon>Siluriformes</taxon>
        <taxon>Clariidae</taxon>
        <taxon>Clarias</taxon>
    </lineage>
</organism>
<keyword evidence="4" id="KW-0391">Immunity</keyword>
<feature type="compositionally biased region" description="Basic and acidic residues" evidence="5">
    <location>
        <begin position="1"/>
        <end position="26"/>
    </location>
</feature>
<feature type="region of interest" description="Disordered" evidence="5">
    <location>
        <begin position="1"/>
        <end position="34"/>
    </location>
</feature>
<evidence type="ECO:0000256" key="5">
    <source>
        <dbReference type="SAM" id="MobiDB-lite"/>
    </source>
</evidence>
<name>A0A8J4UK68_CLAMG</name>
<comment type="caution">
    <text evidence="7">The sequence shown here is derived from an EMBL/GenBank/DDBJ whole genome shotgun (WGS) entry which is preliminary data.</text>
</comment>
<dbReference type="InterPro" id="IPR025307">
    <property type="entry name" value="FIIND_dom"/>
</dbReference>
<evidence type="ECO:0000313" key="7">
    <source>
        <dbReference type="EMBL" id="KAF5896572.1"/>
    </source>
</evidence>
<keyword evidence="3" id="KW-0399">Innate immunity</keyword>
<dbReference type="OrthoDB" id="8891580at2759"/>
<dbReference type="Proteomes" id="UP000727407">
    <property type="component" value="Unassembled WGS sequence"/>
</dbReference>
<evidence type="ECO:0000256" key="1">
    <source>
        <dbReference type="ARBA" id="ARBA00004514"/>
    </source>
</evidence>
<dbReference type="GO" id="GO:0045087">
    <property type="term" value="P:innate immune response"/>
    <property type="evidence" value="ECO:0007669"/>
    <property type="project" value="UniProtKB-KW"/>
</dbReference>
<sequence>MFKQQQDEPNKKNELVEDARDLKQQENVETMGAGNRGRHLGINMRIVAEAEGKSKEGRMKGVKFISVCSFLFRSLRVFWFSSELELLPVWSFTHVPRVRLDFLRVFRFPPASDQHAGFDLGEEEKFINLSSSLMQLSDELQVQPKDQRRNPGPGLQDLTCSAPVHEDILRGLQGSRVSQKQPTEDSSPELFTPELVETFAEDRNKGEYRFLCPHAGQFRCKLTNLVFEMEGKGEVLYSIASWDHGVLDGLVTKEPAGPLYSIECLKGLIRHLHLPHCETRTDVVKLTVAHLTDRNVEIIQPLEVTDTHVIIQVHGLSLFGLLKALLFQAYPTRAQVLLFYKQLTQHRMRNKLHIHLLPGNVPVKEVQKQHDCNQYIETSSKCQLTPGKTYRPCCKTPAHEYVPQPEDDTFEYDFGPNYHPTFEVLFKTKVDEVTLSLMDEKCQEVWRPRQVLLAGTETASTKQDLI</sequence>
<dbReference type="InterPro" id="IPR051249">
    <property type="entry name" value="NLRP_Inflammasome"/>
</dbReference>
<evidence type="ECO:0000256" key="3">
    <source>
        <dbReference type="ARBA" id="ARBA00022588"/>
    </source>
</evidence>
<dbReference type="AlphaFoldDB" id="A0A8J4UK68"/>
<feature type="non-terminal residue" evidence="7">
    <location>
        <position position="1"/>
    </location>
</feature>
<comment type="subcellular location">
    <subcellularLocation>
        <location evidence="1">Cytoplasm</location>
        <location evidence="1">Cytosol</location>
    </subcellularLocation>
</comment>
<evidence type="ECO:0000256" key="2">
    <source>
        <dbReference type="ARBA" id="ARBA00022490"/>
    </source>
</evidence>
<reference evidence="7" key="1">
    <citation type="submission" date="2020-07" db="EMBL/GenBank/DDBJ databases">
        <title>Clarias magur genome sequencing, assembly and annotation.</title>
        <authorList>
            <person name="Kushwaha B."/>
            <person name="Kumar R."/>
            <person name="Das P."/>
            <person name="Joshi C.G."/>
            <person name="Kumar D."/>
            <person name="Nagpure N.S."/>
            <person name="Pandey M."/>
            <person name="Agarwal S."/>
            <person name="Srivastava S."/>
            <person name="Singh M."/>
            <person name="Sahoo L."/>
            <person name="Jayasankar P."/>
            <person name="Meher P.K."/>
            <person name="Koringa P.G."/>
            <person name="Iquebal M.A."/>
            <person name="Das S.P."/>
            <person name="Bit A."/>
            <person name="Patnaik S."/>
            <person name="Patel N."/>
            <person name="Shah T.M."/>
            <person name="Hinsu A."/>
            <person name="Jena J.K."/>
        </authorList>
    </citation>
    <scope>NUCLEOTIDE SEQUENCE</scope>
    <source>
        <strain evidence="7">CIFAMagur01</strain>
        <tissue evidence="7">Testis</tissue>
    </source>
</reference>